<keyword evidence="4" id="KW-1133">Transmembrane helix</keyword>
<evidence type="ECO:0000256" key="1">
    <source>
        <dbReference type="ARBA" id="ARBA00004167"/>
    </source>
</evidence>
<dbReference type="PANTHER" id="PTHR30386:SF26">
    <property type="entry name" value="TRANSPORT PROTEIN COMB"/>
    <property type="match status" value="1"/>
</dbReference>
<dbReference type="InterPro" id="IPR058636">
    <property type="entry name" value="Beta-barrel_YknX"/>
</dbReference>
<evidence type="ECO:0000256" key="2">
    <source>
        <dbReference type="ARBA" id="ARBA00009477"/>
    </source>
</evidence>
<name>A0ABZ3IZ33_SPOA4</name>
<dbReference type="EMBL" id="CP155571">
    <property type="protein sequence ID" value="XFO71255.1"/>
    <property type="molecule type" value="Genomic_DNA"/>
</dbReference>
<dbReference type="Pfam" id="PF25990">
    <property type="entry name" value="Beta-barrel_YknX"/>
    <property type="match status" value="1"/>
</dbReference>
<dbReference type="InterPro" id="IPR050739">
    <property type="entry name" value="MFP"/>
</dbReference>
<evidence type="ECO:0000313" key="7">
    <source>
        <dbReference type="EMBL" id="XFO71255.1"/>
    </source>
</evidence>
<comment type="similarity">
    <text evidence="2">Belongs to the membrane fusion protein (MFP) (TC 8.A.1) family.</text>
</comment>
<keyword evidence="5" id="KW-0472">Membrane</keyword>
<evidence type="ECO:0000313" key="8">
    <source>
        <dbReference type="Proteomes" id="UP000216052"/>
    </source>
</evidence>
<evidence type="ECO:0000256" key="3">
    <source>
        <dbReference type="ARBA" id="ARBA00022692"/>
    </source>
</evidence>
<dbReference type="RefSeq" id="WP_093794852.1">
    <property type="nucleotide sequence ID" value="NZ_CP155571.1"/>
</dbReference>
<gene>
    <name evidence="7" type="primary">aaeA</name>
    <name evidence="7" type="ORF">SPACI_012700</name>
</gene>
<feature type="domain" description="YknX-like beta-barrel" evidence="6">
    <location>
        <begin position="128"/>
        <end position="217"/>
    </location>
</feature>
<dbReference type="SUPFAM" id="SSF111369">
    <property type="entry name" value="HlyD-like secretion proteins"/>
    <property type="match status" value="1"/>
</dbReference>
<dbReference type="Proteomes" id="UP000216052">
    <property type="component" value="Chromosome"/>
</dbReference>
<evidence type="ECO:0000259" key="6">
    <source>
        <dbReference type="Pfam" id="PF25990"/>
    </source>
</evidence>
<accession>A0ABZ3IZ33</accession>
<evidence type="ECO:0000256" key="5">
    <source>
        <dbReference type="ARBA" id="ARBA00023136"/>
    </source>
</evidence>
<dbReference type="Gene3D" id="2.40.30.170">
    <property type="match status" value="1"/>
</dbReference>
<sequence length="221" mass="24003">MDYKKKKLLLAVTAVILLTMAGVAGYFWYMQINYVVTDDARIDGTIVSISTQITGKITDIYVQEGDMVREGQNIIRQTDLSLSSGTNIDLSVIKSPISGTVINKSGHVGEIGTPGYPIMMLADLKNLYVTAEVEETDLTKIKPSQTVEFTVDAFPGVHFTGQVISLSKATVSTFSLLPAKNTGDNFTKVVQRIPVKININDYQGCQLVPGMNVTVKIHVAG</sequence>
<dbReference type="PANTHER" id="PTHR30386">
    <property type="entry name" value="MEMBRANE FUSION SUBUNIT OF EMRAB-TOLC MULTIDRUG EFFLUX PUMP"/>
    <property type="match status" value="1"/>
</dbReference>
<comment type="subcellular location">
    <subcellularLocation>
        <location evidence="1">Membrane</location>
        <topology evidence="1">Single-pass membrane protein</topology>
    </subcellularLocation>
</comment>
<keyword evidence="8" id="KW-1185">Reference proteome</keyword>
<keyword evidence="3" id="KW-0812">Transmembrane</keyword>
<organism evidence="7 8">
    <name type="scientific">Sporomusa acidovorans (strain ATCC 49682 / DSM 3132 / Mol)</name>
    <dbReference type="NCBI Taxonomy" id="1123286"/>
    <lineage>
        <taxon>Bacteria</taxon>
        <taxon>Bacillati</taxon>
        <taxon>Bacillota</taxon>
        <taxon>Negativicutes</taxon>
        <taxon>Selenomonadales</taxon>
        <taxon>Sporomusaceae</taxon>
        <taxon>Sporomusa</taxon>
    </lineage>
</organism>
<dbReference type="Gene3D" id="2.40.50.100">
    <property type="match status" value="1"/>
</dbReference>
<protein>
    <submittedName>
        <fullName evidence="7">p-hydroxybenzoic acid efflux pump subunit AaeA</fullName>
    </submittedName>
</protein>
<evidence type="ECO:0000256" key="4">
    <source>
        <dbReference type="ARBA" id="ARBA00022989"/>
    </source>
</evidence>
<reference evidence="7" key="1">
    <citation type="submission" date="2024-05" db="EMBL/GenBank/DDBJ databases">
        <title>Isolation and characterization of Sporomusa carbonis sp. nov., a carboxydotrophic hydrogenogen in the genus of Sporomusa isolated from a charcoal burning pile.</title>
        <authorList>
            <person name="Boeer T."/>
            <person name="Rosenbaum F."/>
            <person name="Eysell L."/>
            <person name="Mueller V."/>
            <person name="Daniel R."/>
            <person name="Poehlein A."/>
        </authorList>
    </citation>
    <scope>NUCLEOTIDE SEQUENCE [LARGE SCALE GENOMIC DNA]</scope>
    <source>
        <strain evidence="7">DSM 3132</strain>
    </source>
</reference>
<proteinExistence type="inferred from homology"/>